<reference evidence="3 4" key="1">
    <citation type="submission" date="2020-08" db="EMBL/GenBank/DDBJ databases">
        <title>Genomic Encyclopedia of Type Strains, Phase IV (KMG-IV): sequencing the most valuable type-strain genomes for metagenomic binning, comparative biology and taxonomic classification.</title>
        <authorList>
            <person name="Goeker M."/>
        </authorList>
    </citation>
    <scope>NUCLEOTIDE SEQUENCE [LARGE SCALE GENOMIC DNA]</scope>
    <source>
        <strain evidence="3 4">DSM 100211</strain>
    </source>
</reference>
<evidence type="ECO:0000313" key="3">
    <source>
        <dbReference type="EMBL" id="MBB3979626.1"/>
    </source>
</evidence>
<dbReference type="PIRSF" id="PIRSF017082">
    <property type="entry name" value="YflP"/>
    <property type="match status" value="1"/>
</dbReference>
<proteinExistence type="inferred from homology"/>
<dbReference type="Pfam" id="PF03401">
    <property type="entry name" value="TctC"/>
    <property type="match status" value="1"/>
</dbReference>
<sequence length="328" mass="34163">MNTFAIKGLIGAVVAAGMMVSAALAQDVYPGERKTVKIMVGFGAGGGTDIAGRLLADALEKKLGGNFIVENYPGGGGLQALTRVVPASPDGYTLAFVPIPASNMLYLDPDRGGNFTPDDLTIIAMHDYGTVALAVAKNSPYKTLGDLVSDAKSNTAITAASNGALAIGHLGLMLVNEAAGINVNWTAISEPGMLMSSLLGGHIQVVSDTFSELHPAAQNGDIRFLAVLADAPSPEIEGIPTAREQGVDVALSTSRVLVGPAGLPAEVVSMLEAAIEEITSDPEYRKVASERAVQIRYMNSADATALWKGLDEAFRPQVEKFRELSAPK</sequence>
<keyword evidence="3" id="KW-0675">Receptor</keyword>
<comment type="caution">
    <text evidence="3">The sequence shown here is derived from an EMBL/GenBank/DDBJ whole genome shotgun (WGS) entry which is preliminary data.</text>
</comment>
<dbReference type="Gene3D" id="3.40.190.150">
    <property type="entry name" value="Bordetella uptake gene, domain 1"/>
    <property type="match status" value="1"/>
</dbReference>
<gene>
    <name evidence="3" type="ORF">GGQ64_004870</name>
</gene>
<comment type="similarity">
    <text evidence="1">Belongs to the UPF0065 (bug) family.</text>
</comment>
<protein>
    <submittedName>
        <fullName evidence="3">Tripartite-type tricarboxylate transporter receptor subunit TctC</fullName>
    </submittedName>
</protein>
<name>A0A7W6DAG5_9HYPH</name>
<dbReference type="InterPro" id="IPR042100">
    <property type="entry name" value="Bug_dom1"/>
</dbReference>
<dbReference type="AlphaFoldDB" id="A0A7W6DAG5"/>
<evidence type="ECO:0000313" key="4">
    <source>
        <dbReference type="Proteomes" id="UP000574761"/>
    </source>
</evidence>
<evidence type="ECO:0000256" key="2">
    <source>
        <dbReference type="SAM" id="SignalP"/>
    </source>
</evidence>
<keyword evidence="4" id="KW-1185">Reference proteome</keyword>
<dbReference type="Gene3D" id="3.40.190.10">
    <property type="entry name" value="Periplasmic binding protein-like II"/>
    <property type="match status" value="1"/>
</dbReference>
<dbReference type="SUPFAM" id="SSF53850">
    <property type="entry name" value="Periplasmic binding protein-like II"/>
    <property type="match status" value="1"/>
</dbReference>
<dbReference type="Proteomes" id="UP000574761">
    <property type="component" value="Unassembled WGS sequence"/>
</dbReference>
<feature type="chain" id="PRO_5030650823" evidence="2">
    <location>
        <begin position="26"/>
        <end position="328"/>
    </location>
</feature>
<accession>A0A7W6DAG5</accession>
<dbReference type="PANTHER" id="PTHR42928:SF5">
    <property type="entry name" value="BLR1237 PROTEIN"/>
    <property type="match status" value="1"/>
</dbReference>
<dbReference type="CDD" id="cd07012">
    <property type="entry name" value="PBP2_Bug_TTT"/>
    <property type="match status" value="1"/>
</dbReference>
<dbReference type="EMBL" id="JACIEE010000012">
    <property type="protein sequence ID" value="MBB3979626.1"/>
    <property type="molecule type" value="Genomic_DNA"/>
</dbReference>
<dbReference type="InterPro" id="IPR005064">
    <property type="entry name" value="BUG"/>
</dbReference>
<organism evidence="3 4">
    <name type="scientific">Mycoplana azooxidifex</name>
    <dbReference type="NCBI Taxonomy" id="1636188"/>
    <lineage>
        <taxon>Bacteria</taxon>
        <taxon>Pseudomonadati</taxon>
        <taxon>Pseudomonadota</taxon>
        <taxon>Alphaproteobacteria</taxon>
        <taxon>Hyphomicrobiales</taxon>
        <taxon>Rhizobiaceae</taxon>
        <taxon>Mycoplana</taxon>
    </lineage>
</organism>
<feature type="signal peptide" evidence="2">
    <location>
        <begin position="1"/>
        <end position="25"/>
    </location>
</feature>
<evidence type="ECO:0000256" key="1">
    <source>
        <dbReference type="ARBA" id="ARBA00006987"/>
    </source>
</evidence>
<keyword evidence="2" id="KW-0732">Signal</keyword>
<dbReference type="RefSeq" id="WP_183807850.1">
    <property type="nucleotide sequence ID" value="NZ_JACIEE010000012.1"/>
</dbReference>
<dbReference type="PANTHER" id="PTHR42928">
    <property type="entry name" value="TRICARBOXYLATE-BINDING PROTEIN"/>
    <property type="match status" value="1"/>
</dbReference>